<dbReference type="Gene3D" id="3.40.50.1390">
    <property type="entry name" value="Resolvase, N-terminal catalytic domain"/>
    <property type="match status" value="1"/>
</dbReference>
<dbReference type="PANTHER" id="PTHR30461">
    <property type="entry name" value="DNA-INVERTASE FROM LAMBDOID PROPHAGE"/>
    <property type="match status" value="1"/>
</dbReference>
<dbReference type="SMART" id="SM00857">
    <property type="entry name" value="Resolvase"/>
    <property type="match status" value="1"/>
</dbReference>
<organism evidence="4 5">
    <name type="scientific">Flavobacterium caseinilyticum</name>
    <dbReference type="NCBI Taxonomy" id="2541732"/>
    <lineage>
        <taxon>Bacteria</taxon>
        <taxon>Pseudomonadati</taxon>
        <taxon>Bacteroidota</taxon>
        <taxon>Flavobacteriia</taxon>
        <taxon>Flavobacteriales</taxon>
        <taxon>Flavobacteriaceae</taxon>
        <taxon>Flavobacterium</taxon>
    </lineage>
</organism>
<feature type="domain" description="Resolvase/invertase-type recombinase catalytic" evidence="3">
    <location>
        <begin position="2"/>
        <end position="142"/>
    </location>
</feature>
<keyword evidence="2" id="KW-0233">DNA recombination</keyword>
<dbReference type="SUPFAM" id="SSF53041">
    <property type="entry name" value="Resolvase-like"/>
    <property type="match status" value="1"/>
</dbReference>
<sequence length="199" mass="22638">MTKVKYIRISSIDQNTGRQEVNAKDFSKIYVDRISGTIPFQDRKEGKKLLADIENNSITEVHVNSIDRLGRNIIELLTMIEFLNQNSVNLFVENIGMYSLIENKPNPSFKMIISVLGNVAEMERSNMLERQRQGIELAKAKKLYTGRLYGTRMADDEVLNKYKIVVKELKNGESLRRAAKIGGCSLGTAQKVQRLITKL</sequence>
<keyword evidence="1" id="KW-0238">DNA-binding</keyword>
<dbReference type="RefSeq" id="WP_131908304.1">
    <property type="nucleotide sequence ID" value="NZ_SMFM01000001.1"/>
</dbReference>
<dbReference type="PANTHER" id="PTHR30461:SF2">
    <property type="entry name" value="SERINE RECOMBINASE PINE-RELATED"/>
    <property type="match status" value="1"/>
</dbReference>
<evidence type="ECO:0000259" key="3">
    <source>
        <dbReference type="PROSITE" id="PS51736"/>
    </source>
</evidence>
<reference evidence="4 5" key="1">
    <citation type="submission" date="2019-03" db="EMBL/GenBank/DDBJ databases">
        <title>Flavobacterium AT-3-2 sp. nov., isolated from arctic soil.</title>
        <authorList>
            <person name="Chaudhary D.K."/>
        </authorList>
    </citation>
    <scope>NUCLEOTIDE SEQUENCE [LARGE SCALE GENOMIC DNA]</scope>
    <source>
        <strain evidence="4 5">AT-3-2</strain>
    </source>
</reference>
<dbReference type="InterPro" id="IPR050639">
    <property type="entry name" value="SSR_resolvase"/>
</dbReference>
<keyword evidence="5" id="KW-1185">Reference proteome</keyword>
<dbReference type="EMBL" id="SMFM01000001">
    <property type="protein sequence ID" value="TDD78551.1"/>
    <property type="molecule type" value="Genomic_DNA"/>
</dbReference>
<dbReference type="AlphaFoldDB" id="A0A4R5AZ93"/>
<accession>A0A4R5AZ93</accession>
<dbReference type="PROSITE" id="PS51736">
    <property type="entry name" value="RECOMBINASES_3"/>
    <property type="match status" value="1"/>
</dbReference>
<evidence type="ECO:0000313" key="5">
    <source>
        <dbReference type="Proteomes" id="UP000295278"/>
    </source>
</evidence>
<evidence type="ECO:0000256" key="1">
    <source>
        <dbReference type="ARBA" id="ARBA00023125"/>
    </source>
</evidence>
<proteinExistence type="predicted"/>
<dbReference type="GO" id="GO:0003677">
    <property type="term" value="F:DNA binding"/>
    <property type="evidence" value="ECO:0007669"/>
    <property type="project" value="UniProtKB-KW"/>
</dbReference>
<dbReference type="OrthoDB" id="9797501at2"/>
<dbReference type="Proteomes" id="UP000295278">
    <property type="component" value="Unassembled WGS sequence"/>
</dbReference>
<dbReference type="CDD" id="cd03768">
    <property type="entry name" value="SR_ResInv"/>
    <property type="match status" value="1"/>
</dbReference>
<comment type="caution">
    <text evidence="4">The sequence shown here is derived from an EMBL/GenBank/DDBJ whole genome shotgun (WGS) entry which is preliminary data.</text>
</comment>
<dbReference type="GO" id="GO:0000150">
    <property type="term" value="F:DNA strand exchange activity"/>
    <property type="evidence" value="ECO:0007669"/>
    <property type="project" value="InterPro"/>
</dbReference>
<dbReference type="InterPro" id="IPR036162">
    <property type="entry name" value="Resolvase-like_N_sf"/>
</dbReference>
<dbReference type="Pfam" id="PF00239">
    <property type="entry name" value="Resolvase"/>
    <property type="match status" value="1"/>
</dbReference>
<gene>
    <name evidence="4" type="ORF">E0F89_02645</name>
</gene>
<evidence type="ECO:0000313" key="4">
    <source>
        <dbReference type="EMBL" id="TDD78551.1"/>
    </source>
</evidence>
<dbReference type="InterPro" id="IPR006119">
    <property type="entry name" value="Resolv_N"/>
</dbReference>
<protein>
    <submittedName>
        <fullName evidence="4">Recombinase family protein</fullName>
    </submittedName>
</protein>
<name>A0A4R5AZ93_9FLAO</name>
<evidence type="ECO:0000256" key="2">
    <source>
        <dbReference type="ARBA" id="ARBA00023172"/>
    </source>
</evidence>